<protein>
    <submittedName>
        <fullName evidence="1">Uncharacterized protein</fullName>
    </submittedName>
</protein>
<dbReference type="Proteomes" id="UP000007030">
    <property type="component" value="Chromosome"/>
</dbReference>
<keyword evidence="2" id="KW-1185">Reference proteome</keyword>
<dbReference type="KEGG" id="mhd:Marky_1750"/>
<evidence type="ECO:0000313" key="1">
    <source>
        <dbReference type="EMBL" id="AEB12485.1"/>
    </source>
</evidence>
<dbReference type="eggNOG" id="ENOG50338ZB">
    <property type="taxonomic scope" value="Bacteria"/>
</dbReference>
<proteinExistence type="predicted"/>
<reference evidence="1 2" key="1">
    <citation type="journal article" date="2012" name="Stand. Genomic Sci.">
        <title>Complete genome sequence of the aerobic, heterotroph Marinithermus hydrothermalis type strain (T1(T)) from a deep-sea hydrothermal vent chimney.</title>
        <authorList>
            <person name="Copeland A."/>
            <person name="Gu W."/>
            <person name="Yasawong M."/>
            <person name="Lapidus A."/>
            <person name="Lucas S."/>
            <person name="Deshpande S."/>
            <person name="Pagani I."/>
            <person name="Tapia R."/>
            <person name="Cheng J.F."/>
            <person name="Goodwin L.A."/>
            <person name="Pitluck S."/>
            <person name="Liolios K."/>
            <person name="Ivanova N."/>
            <person name="Mavromatis K."/>
            <person name="Mikhailova N."/>
            <person name="Pati A."/>
            <person name="Chen A."/>
            <person name="Palaniappan K."/>
            <person name="Land M."/>
            <person name="Pan C."/>
            <person name="Brambilla E.M."/>
            <person name="Rohde M."/>
            <person name="Tindall B.J."/>
            <person name="Sikorski J."/>
            <person name="Goker M."/>
            <person name="Detter J.C."/>
            <person name="Bristow J."/>
            <person name="Eisen J.A."/>
            <person name="Markowitz V."/>
            <person name="Hugenholtz P."/>
            <person name="Kyrpides N.C."/>
            <person name="Klenk H.P."/>
            <person name="Woyke T."/>
        </authorList>
    </citation>
    <scope>NUCLEOTIDE SEQUENCE [LARGE SCALE GENOMIC DNA]</scope>
    <source>
        <strain evidence="2">DSM 14884 / JCM 11576 / T1</strain>
    </source>
</reference>
<accession>F2NPI4</accession>
<dbReference type="RefSeq" id="WP_013704531.1">
    <property type="nucleotide sequence ID" value="NC_015387.1"/>
</dbReference>
<dbReference type="HOGENOM" id="CLU_2453651_0_0_0"/>
<dbReference type="OrthoDB" id="32904at2"/>
<name>F2NPI4_MARHT</name>
<sequence>MPKEQARQRVEAALAALKRCRELEALEYGEQYDEVTRMEDESPAPDPCVEAFNQLVGAVAAYEAAGGHRDELELGAERDAVYRQLESRRALERWEDEGGA</sequence>
<dbReference type="AlphaFoldDB" id="F2NPI4"/>
<evidence type="ECO:0000313" key="2">
    <source>
        <dbReference type="Proteomes" id="UP000007030"/>
    </source>
</evidence>
<gene>
    <name evidence="1" type="ordered locus">Marky_1750</name>
</gene>
<organism evidence="1 2">
    <name type="scientific">Marinithermus hydrothermalis (strain DSM 14884 / JCM 11576 / T1)</name>
    <dbReference type="NCBI Taxonomy" id="869210"/>
    <lineage>
        <taxon>Bacteria</taxon>
        <taxon>Thermotogati</taxon>
        <taxon>Deinococcota</taxon>
        <taxon>Deinococci</taxon>
        <taxon>Thermales</taxon>
        <taxon>Thermaceae</taxon>
        <taxon>Marinithermus</taxon>
    </lineage>
</organism>
<dbReference type="EMBL" id="CP002630">
    <property type="protein sequence ID" value="AEB12485.1"/>
    <property type="molecule type" value="Genomic_DNA"/>
</dbReference>